<dbReference type="InterPro" id="IPR000524">
    <property type="entry name" value="Tscrpt_reg_HTH_GntR"/>
</dbReference>
<evidence type="ECO:0000256" key="2">
    <source>
        <dbReference type="ARBA" id="ARBA00023125"/>
    </source>
</evidence>
<dbReference type="Pfam" id="PF00392">
    <property type="entry name" value="GntR"/>
    <property type="match status" value="1"/>
</dbReference>
<dbReference type="InterPro" id="IPR008920">
    <property type="entry name" value="TF_FadR/GntR_C"/>
</dbReference>
<dbReference type="Proteomes" id="UP000540989">
    <property type="component" value="Unassembled WGS sequence"/>
</dbReference>
<dbReference type="GO" id="GO:0003700">
    <property type="term" value="F:DNA-binding transcription factor activity"/>
    <property type="evidence" value="ECO:0007669"/>
    <property type="project" value="InterPro"/>
</dbReference>
<dbReference type="Gene3D" id="1.20.120.530">
    <property type="entry name" value="GntR ligand-binding domain-like"/>
    <property type="match status" value="1"/>
</dbReference>
<keyword evidence="1" id="KW-0805">Transcription regulation</keyword>
<evidence type="ECO:0000256" key="1">
    <source>
        <dbReference type="ARBA" id="ARBA00023015"/>
    </source>
</evidence>
<dbReference type="SUPFAM" id="SSF48008">
    <property type="entry name" value="GntR ligand-binding domain-like"/>
    <property type="match status" value="1"/>
</dbReference>
<proteinExistence type="predicted"/>
<sequence>MLKSENTGDLIAASLRLDISVGKIRPGDALRQEELADRFAVSRIPIREALRTLERDGLVEVFPNRGAFVIQLTTAELNEITDLRVLIEGDLILRAVPLLTRSDLSEIQMAAYEAKRQSTTSSWIVADLAFHEALYRPAKRARQLELFRSLRRSVQQYEAGYRRLPEQRKAWLEDHSCLVSACSKRDVEHAHRILTGHIRRAGAFLVGCVEKIQVRKNTGELHT</sequence>
<accession>A0A7W7ZII0</accession>
<dbReference type="PANTHER" id="PTHR43537:SF41">
    <property type="entry name" value="TRANSCRIPTIONAL REGULATORY PROTEIN"/>
    <property type="match status" value="1"/>
</dbReference>
<dbReference type="Gene3D" id="1.10.10.10">
    <property type="entry name" value="Winged helix-like DNA-binding domain superfamily/Winged helix DNA-binding domain"/>
    <property type="match status" value="1"/>
</dbReference>
<evidence type="ECO:0000313" key="5">
    <source>
        <dbReference type="EMBL" id="MBB5060149.1"/>
    </source>
</evidence>
<organism evidence="5 6">
    <name type="scientific">Granulicella aggregans</name>
    <dbReference type="NCBI Taxonomy" id="474949"/>
    <lineage>
        <taxon>Bacteria</taxon>
        <taxon>Pseudomonadati</taxon>
        <taxon>Acidobacteriota</taxon>
        <taxon>Terriglobia</taxon>
        <taxon>Terriglobales</taxon>
        <taxon>Acidobacteriaceae</taxon>
        <taxon>Granulicella</taxon>
    </lineage>
</organism>
<reference evidence="5 6" key="1">
    <citation type="submission" date="2020-08" db="EMBL/GenBank/DDBJ databases">
        <title>Genomic Encyclopedia of Type Strains, Phase IV (KMG-V): Genome sequencing to study the core and pangenomes of soil and plant-associated prokaryotes.</title>
        <authorList>
            <person name="Whitman W."/>
        </authorList>
    </citation>
    <scope>NUCLEOTIDE SEQUENCE [LARGE SCALE GENOMIC DNA]</scope>
    <source>
        <strain evidence="5 6">M8UP14</strain>
    </source>
</reference>
<feature type="domain" description="HTH gntR-type" evidence="4">
    <location>
        <begin position="5"/>
        <end position="72"/>
    </location>
</feature>
<dbReference type="GO" id="GO:0003677">
    <property type="term" value="F:DNA binding"/>
    <property type="evidence" value="ECO:0007669"/>
    <property type="project" value="UniProtKB-KW"/>
</dbReference>
<dbReference type="InterPro" id="IPR011711">
    <property type="entry name" value="GntR_C"/>
</dbReference>
<dbReference type="Pfam" id="PF07729">
    <property type="entry name" value="FCD"/>
    <property type="match status" value="1"/>
</dbReference>
<gene>
    <name evidence="5" type="ORF">HDF16_004885</name>
</gene>
<dbReference type="SMART" id="SM00345">
    <property type="entry name" value="HTH_GNTR"/>
    <property type="match status" value="1"/>
</dbReference>
<dbReference type="InterPro" id="IPR036390">
    <property type="entry name" value="WH_DNA-bd_sf"/>
</dbReference>
<comment type="caution">
    <text evidence="5">The sequence shown here is derived from an EMBL/GenBank/DDBJ whole genome shotgun (WGS) entry which is preliminary data.</text>
</comment>
<evidence type="ECO:0000256" key="3">
    <source>
        <dbReference type="ARBA" id="ARBA00023163"/>
    </source>
</evidence>
<name>A0A7W7ZII0_9BACT</name>
<dbReference type="SMART" id="SM00895">
    <property type="entry name" value="FCD"/>
    <property type="match status" value="1"/>
</dbReference>
<protein>
    <submittedName>
        <fullName evidence="5">DNA-binding GntR family transcriptional regulator</fullName>
    </submittedName>
</protein>
<dbReference type="CDD" id="cd07377">
    <property type="entry name" value="WHTH_GntR"/>
    <property type="match status" value="1"/>
</dbReference>
<dbReference type="PANTHER" id="PTHR43537">
    <property type="entry name" value="TRANSCRIPTIONAL REGULATOR, GNTR FAMILY"/>
    <property type="match status" value="1"/>
</dbReference>
<dbReference type="InterPro" id="IPR036388">
    <property type="entry name" value="WH-like_DNA-bd_sf"/>
</dbReference>
<dbReference type="SUPFAM" id="SSF46785">
    <property type="entry name" value="Winged helix' DNA-binding domain"/>
    <property type="match status" value="1"/>
</dbReference>
<dbReference type="AlphaFoldDB" id="A0A7W7ZII0"/>
<evidence type="ECO:0000313" key="6">
    <source>
        <dbReference type="Proteomes" id="UP000540989"/>
    </source>
</evidence>
<evidence type="ECO:0000259" key="4">
    <source>
        <dbReference type="PROSITE" id="PS50949"/>
    </source>
</evidence>
<keyword evidence="2 5" id="KW-0238">DNA-binding</keyword>
<keyword evidence="6" id="KW-1185">Reference proteome</keyword>
<dbReference type="PRINTS" id="PR00035">
    <property type="entry name" value="HTHGNTR"/>
</dbReference>
<dbReference type="PROSITE" id="PS50949">
    <property type="entry name" value="HTH_GNTR"/>
    <property type="match status" value="1"/>
</dbReference>
<keyword evidence="3" id="KW-0804">Transcription</keyword>
<dbReference type="EMBL" id="JACHIP010000010">
    <property type="protein sequence ID" value="MBB5060149.1"/>
    <property type="molecule type" value="Genomic_DNA"/>
</dbReference>